<dbReference type="RefSeq" id="WP_160043642.1">
    <property type="nucleotide sequence ID" value="NZ_BORQ01000006.1"/>
</dbReference>
<dbReference type="Pfam" id="PF09346">
    <property type="entry name" value="SMI1_KNR4"/>
    <property type="match status" value="1"/>
</dbReference>
<dbReference type="Proteomes" id="UP000679779">
    <property type="component" value="Unassembled WGS sequence"/>
</dbReference>
<comment type="caution">
    <text evidence="2">The sequence shown here is derived from an EMBL/GenBank/DDBJ whole genome shotgun (WGS) entry which is preliminary data.</text>
</comment>
<dbReference type="AlphaFoldDB" id="A0A919XMG6"/>
<dbReference type="InterPro" id="IPR037883">
    <property type="entry name" value="Knr4/Smi1-like_sf"/>
</dbReference>
<protein>
    <recommendedName>
        <fullName evidence="1">Knr4/Smi1-like domain-containing protein</fullName>
    </recommendedName>
</protein>
<feature type="domain" description="Knr4/Smi1-like" evidence="1">
    <location>
        <begin position="21"/>
        <end position="133"/>
    </location>
</feature>
<dbReference type="InterPro" id="IPR018958">
    <property type="entry name" value="Knr4/Smi1-like_dom"/>
</dbReference>
<dbReference type="SUPFAM" id="SSF160631">
    <property type="entry name" value="SMI1/KNR4-like"/>
    <property type="match status" value="1"/>
</dbReference>
<name>A0A919XMG6_9BACL</name>
<evidence type="ECO:0000313" key="3">
    <source>
        <dbReference type="Proteomes" id="UP000679779"/>
    </source>
</evidence>
<accession>A0A919XMG6</accession>
<gene>
    <name evidence="2" type="ORF">J2TS6_46360</name>
</gene>
<proteinExistence type="predicted"/>
<sequence length="241" mass="28006">MKATIETLLRILGEHHEESHGIQEADIQAKEQSLGFPLPAALREYYKILGRSPYITQGCNNQYEPLPLEEVFIPDNDFFTTDKDFLVFYQVEESVIYCGIRLQDLQMEDPPVYLCAWSLPDWQLENRSLRRFLAGKALIQLGVEDRLPYWANFDESMWGMSDYRKCMRLDRECEIDEGSELNAWKIYVKDDVLIVFELDVSEEGTEEPLAVFLASFQRASIENLLNEMGKDTSLPPFRTNL</sequence>
<reference evidence="2" key="1">
    <citation type="submission" date="2021-03" db="EMBL/GenBank/DDBJ databases">
        <title>Antimicrobial resistance genes in bacteria isolated from Japanese honey, and their potential for conferring macrolide and lincosamide resistance in the American foulbrood pathogen Paenibacillus larvae.</title>
        <authorList>
            <person name="Okamoto M."/>
            <person name="Kumagai M."/>
            <person name="Kanamori H."/>
            <person name="Takamatsu D."/>
        </authorList>
    </citation>
    <scope>NUCLEOTIDE SEQUENCE</scope>
    <source>
        <strain evidence="2">J2TS6</strain>
    </source>
</reference>
<evidence type="ECO:0000259" key="1">
    <source>
        <dbReference type="Pfam" id="PF09346"/>
    </source>
</evidence>
<keyword evidence="3" id="KW-1185">Reference proteome</keyword>
<evidence type="ECO:0000313" key="2">
    <source>
        <dbReference type="EMBL" id="GIO33495.1"/>
    </source>
</evidence>
<organism evidence="2 3">
    <name type="scientific">Paenibacillus albilobatus</name>
    <dbReference type="NCBI Taxonomy" id="2716884"/>
    <lineage>
        <taxon>Bacteria</taxon>
        <taxon>Bacillati</taxon>
        <taxon>Bacillota</taxon>
        <taxon>Bacilli</taxon>
        <taxon>Bacillales</taxon>
        <taxon>Paenibacillaceae</taxon>
        <taxon>Paenibacillus</taxon>
    </lineage>
</organism>
<dbReference type="EMBL" id="BORQ01000006">
    <property type="protein sequence ID" value="GIO33495.1"/>
    <property type="molecule type" value="Genomic_DNA"/>
</dbReference>